<evidence type="ECO:0000313" key="6">
    <source>
        <dbReference type="EMBL" id="CDK26257.1"/>
    </source>
</evidence>
<dbReference type="SUPFAM" id="SSF103473">
    <property type="entry name" value="MFS general substrate transporter"/>
    <property type="match status" value="1"/>
</dbReference>
<keyword evidence="4 5" id="KW-0472">Membrane</keyword>
<feature type="transmembrane region" description="Helical" evidence="5">
    <location>
        <begin position="420"/>
        <end position="439"/>
    </location>
</feature>
<dbReference type="PANTHER" id="PTHR23294">
    <property type="entry name" value="ET TRANSLATION PRODUCT-RELATED"/>
    <property type="match status" value="1"/>
</dbReference>
<keyword evidence="3 5" id="KW-1133">Transmembrane helix</keyword>
<dbReference type="OrthoDB" id="196103at2759"/>
<keyword evidence="2 5" id="KW-0812">Transmembrane</keyword>
<feature type="transmembrane region" description="Helical" evidence="5">
    <location>
        <begin position="188"/>
        <end position="208"/>
    </location>
</feature>
<reference evidence="6" key="2">
    <citation type="submission" date="2014-02" db="EMBL/GenBank/DDBJ databases">
        <title>Complete DNA sequence of /Kuraishia capsulata/ illustrates novel genomic features among budding yeasts (/Saccharomycotina/).</title>
        <authorList>
            <person name="Morales L."/>
            <person name="Noel B."/>
            <person name="Porcel B."/>
            <person name="Marcet-Houben M."/>
            <person name="Hullo M-F."/>
            <person name="Sacerdot C."/>
            <person name="Tekaia F."/>
            <person name="Leh-Louis V."/>
            <person name="Despons L."/>
            <person name="Khanna V."/>
            <person name="Aury J-M."/>
            <person name="Barbe V."/>
            <person name="Couloux A."/>
            <person name="Labadie K."/>
            <person name="Pelletier E."/>
            <person name="Souciet J-L."/>
            <person name="Boekhout T."/>
            <person name="Gabaldon T."/>
            <person name="Wincker P."/>
            <person name="Dujon B."/>
        </authorList>
    </citation>
    <scope>NUCLEOTIDE SEQUENCE</scope>
    <source>
        <strain evidence="6">CBS 1993</strain>
    </source>
</reference>
<sequence>MSAASSVPEFSGSNKENDFKLKEEALHDVESHSSFDETKWYNKGLRIFGYQCKPYSQGEIQILMVSFVCFMTIGMYSAVTALGAGGTLDATVVNNSNVALYSTFATVGFFSGTICNKVGIRPLLSSGGWGYALYVSSLLCFNHTGNGSFVIAAGAILGVCASFLWTAQGTIMLSYAEEGNKGKSIGRFWAIFKLGKVIGCFIPLVQTVNSTGNQLGDGSYAGFIVLIVIGAIMAAALLPIRLVRKADNSRVVMKPNPTWKSELKGLWVVLKLEPWIILLFPMFWSSYWFGTYESNDYNLVNFNIRTRSLNGLLFATCEGLGALGAGAFLDLRFCSRKQMARIGLLVVFVLTMVIWGGGLKVQLGYTRETVKQSDWVRIDWSDRKYGGYVVLYMLYGAWDSVFQTYCYWLMGALTNSPRKLAIYVGFYKGIQSAGSAVVWRLDALKVPYMSMFASTWALVAGSLIVAIPVVLSKVKEETDEEDDNRFLDL</sequence>
<dbReference type="HOGENOM" id="CLU_030884_1_2_1"/>
<feature type="transmembrane region" description="Helical" evidence="5">
    <location>
        <begin position="265"/>
        <end position="289"/>
    </location>
</feature>
<reference evidence="6" key="1">
    <citation type="submission" date="2013-12" db="EMBL/GenBank/DDBJ databases">
        <authorList>
            <person name="Genoscope - CEA"/>
        </authorList>
    </citation>
    <scope>NUCLEOTIDE SEQUENCE</scope>
    <source>
        <strain evidence="6">CBS 1993</strain>
    </source>
</reference>
<dbReference type="InterPro" id="IPR036259">
    <property type="entry name" value="MFS_trans_sf"/>
</dbReference>
<dbReference type="RefSeq" id="XP_022458263.1">
    <property type="nucleotide sequence ID" value="XM_022604487.1"/>
</dbReference>
<evidence type="ECO:0000256" key="1">
    <source>
        <dbReference type="ARBA" id="ARBA00004141"/>
    </source>
</evidence>
<dbReference type="InterPro" id="IPR051617">
    <property type="entry name" value="UNC-93-like_regulator"/>
</dbReference>
<dbReference type="AlphaFoldDB" id="W6MMR0"/>
<organism evidence="6 7">
    <name type="scientific">Kuraishia capsulata CBS 1993</name>
    <dbReference type="NCBI Taxonomy" id="1382522"/>
    <lineage>
        <taxon>Eukaryota</taxon>
        <taxon>Fungi</taxon>
        <taxon>Dikarya</taxon>
        <taxon>Ascomycota</taxon>
        <taxon>Saccharomycotina</taxon>
        <taxon>Pichiomycetes</taxon>
        <taxon>Pichiales</taxon>
        <taxon>Pichiaceae</taxon>
        <taxon>Kuraishia</taxon>
    </lineage>
</organism>
<name>W6MMR0_9ASCO</name>
<dbReference type="PANTHER" id="PTHR23294:SF59">
    <property type="entry name" value="UNC93-LIKE PROTEIN C922.05C"/>
    <property type="match status" value="1"/>
</dbReference>
<feature type="transmembrane region" description="Helical" evidence="5">
    <location>
        <begin position="451"/>
        <end position="471"/>
    </location>
</feature>
<evidence type="ECO:0008006" key="8">
    <source>
        <dbReference type="Google" id="ProtNLM"/>
    </source>
</evidence>
<accession>W6MMR0</accession>
<dbReference type="Pfam" id="PF05978">
    <property type="entry name" value="UNC-93"/>
    <property type="match status" value="1"/>
</dbReference>
<evidence type="ECO:0000256" key="3">
    <source>
        <dbReference type="ARBA" id="ARBA00022989"/>
    </source>
</evidence>
<feature type="transmembrane region" description="Helical" evidence="5">
    <location>
        <begin position="151"/>
        <end position="176"/>
    </location>
</feature>
<feature type="transmembrane region" description="Helical" evidence="5">
    <location>
        <begin position="309"/>
        <end position="331"/>
    </location>
</feature>
<feature type="transmembrane region" description="Helical" evidence="5">
    <location>
        <begin position="343"/>
        <end position="365"/>
    </location>
</feature>
<gene>
    <name evidence="6" type="ORF">KUCA_T00002228001</name>
</gene>
<evidence type="ECO:0000313" key="7">
    <source>
        <dbReference type="Proteomes" id="UP000019384"/>
    </source>
</evidence>
<proteinExistence type="predicted"/>
<keyword evidence="7" id="KW-1185">Reference proteome</keyword>
<dbReference type="Proteomes" id="UP000019384">
    <property type="component" value="Unassembled WGS sequence"/>
</dbReference>
<dbReference type="Gene3D" id="1.20.1250.20">
    <property type="entry name" value="MFS general substrate transporter like domains"/>
    <property type="match status" value="1"/>
</dbReference>
<dbReference type="InterPro" id="IPR010291">
    <property type="entry name" value="Ion_channel_UNC-93"/>
</dbReference>
<evidence type="ECO:0000256" key="5">
    <source>
        <dbReference type="SAM" id="Phobius"/>
    </source>
</evidence>
<dbReference type="EMBL" id="HG793126">
    <property type="protein sequence ID" value="CDK26257.1"/>
    <property type="molecule type" value="Genomic_DNA"/>
</dbReference>
<dbReference type="GO" id="GO:0016020">
    <property type="term" value="C:membrane"/>
    <property type="evidence" value="ECO:0007669"/>
    <property type="project" value="UniProtKB-SubCell"/>
</dbReference>
<feature type="transmembrane region" description="Helical" evidence="5">
    <location>
        <begin position="98"/>
        <end position="116"/>
    </location>
</feature>
<evidence type="ECO:0000256" key="2">
    <source>
        <dbReference type="ARBA" id="ARBA00022692"/>
    </source>
</evidence>
<feature type="transmembrane region" description="Helical" evidence="5">
    <location>
        <begin position="62"/>
        <end position="86"/>
    </location>
</feature>
<feature type="transmembrane region" description="Helical" evidence="5">
    <location>
        <begin position="220"/>
        <end position="244"/>
    </location>
</feature>
<comment type="subcellular location">
    <subcellularLocation>
        <location evidence="1">Membrane</location>
        <topology evidence="1">Multi-pass membrane protein</topology>
    </subcellularLocation>
</comment>
<feature type="transmembrane region" description="Helical" evidence="5">
    <location>
        <begin position="385"/>
        <end position="408"/>
    </location>
</feature>
<dbReference type="GeneID" id="34519651"/>
<protein>
    <recommendedName>
        <fullName evidence="8">Major facilitator superfamily (MFS) profile domain-containing protein</fullName>
    </recommendedName>
</protein>
<evidence type="ECO:0000256" key="4">
    <source>
        <dbReference type="ARBA" id="ARBA00023136"/>
    </source>
</evidence>